<keyword evidence="1" id="KW-0028">Amino-acid biosynthesis</keyword>
<evidence type="ECO:0000313" key="7">
    <source>
        <dbReference type="Proteomes" id="UP000065473"/>
    </source>
</evidence>
<dbReference type="EC" id="4.3.2.1" evidence="1 2"/>
<dbReference type="InterPro" id="IPR024083">
    <property type="entry name" value="Fumarase/histidase_N"/>
</dbReference>
<dbReference type="HAMAP" id="MF_00006">
    <property type="entry name" value="Arg_succ_lyase"/>
    <property type="match status" value="1"/>
</dbReference>
<evidence type="ECO:0000256" key="2">
    <source>
        <dbReference type="NCBIfam" id="TIGR00838"/>
    </source>
</evidence>
<dbReference type="GO" id="GO:0004056">
    <property type="term" value="F:argininosuccinate lyase activity"/>
    <property type="evidence" value="ECO:0007669"/>
    <property type="project" value="UniProtKB-UniRule"/>
</dbReference>
<dbReference type="PRINTS" id="PR00149">
    <property type="entry name" value="FUMRATELYASE"/>
</dbReference>
<keyword evidence="1" id="KW-0055">Arginine biosynthesis</keyword>
<dbReference type="OrthoDB" id="27337at2157"/>
<organism evidence="4 7">
    <name type="scientific">Sulfolobus acidocaldarius</name>
    <dbReference type="NCBI Taxonomy" id="2285"/>
    <lineage>
        <taxon>Archaea</taxon>
        <taxon>Thermoproteota</taxon>
        <taxon>Thermoprotei</taxon>
        <taxon>Sulfolobales</taxon>
        <taxon>Sulfolobaceae</taxon>
        <taxon>Sulfolobus</taxon>
    </lineage>
</organism>
<evidence type="ECO:0000256" key="1">
    <source>
        <dbReference type="HAMAP-Rule" id="MF_00006"/>
    </source>
</evidence>
<dbReference type="Proteomes" id="UP000065473">
    <property type="component" value="Chromosome"/>
</dbReference>
<evidence type="ECO:0000313" key="6">
    <source>
        <dbReference type="Proteomes" id="UP000060043"/>
    </source>
</evidence>
<reference evidence="6 7" key="1">
    <citation type="submission" date="2015-12" db="EMBL/GenBank/DDBJ databases">
        <title>A stable core within a dynamic pangenome in Sulfolobus acidocaldarius.</title>
        <authorList>
            <person name="Anderson R."/>
            <person name="Kouris A."/>
            <person name="Seward C."/>
            <person name="Campbell K."/>
            <person name="Whitaker R."/>
        </authorList>
    </citation>
    <scope>NUCLEOTIDE SEQUENCE [LARGE SCALE GENOMIC DNA]</scope>
    <source>
        <strain evidence="4 7">GG12-C01-09</strain>
        <strain evidence="5 6">NG05B_CO5_07</strain>
    </source>
</reference>
<dbReference type="GO" id="GO:0042450">
    <property type="term" value="P:L-arginine biosynthetic process via ornithine"/>
    <property type="evidence" value="ECO:0007669"/>
    <property type="project" value="UniProtKB-UniRule"/>
</dbReference>
<dbReference type="EMBL" id="CP013695">
    <property type="protein sequence ID" value="ALU30956.1"/>
    <property type="molecule type" value="Genomic_DNA"/>
</dbReference>
<sequence length="447" mass="50950">MLYRRWGSDKDFVISYTSSNESDKEIVEEVKLTLKAHVIELYLSNYISKDTAKKIIRAINSFKDYPSSGYEDVHEALEDYIIKNIGEEGGWVGLGRSRNDHVATALRLRTREYIFDIMEELYLLRKSLIEQAKKNLNTIMPSYTHFQPAQPTTLAHYFMYLEEELNTPWEALFNSLKLINRSPLGSGAIVGSNVKIDRKREAELLGFDDVLYNTISSTSSRIDFINAISSLTLLMLVLSRFAEDMILLSSMFVNIIKLPDSHVSTSSLMPQKRNSVTMEILRTKVGECYGDLSSLMMIYKGLPSGYNLDLQEMNKHYWNCIKHVIPSIHITRDIIQNIQIKNFGEIQGLTATDLAEEMAISGIPYRKAYIDVANKIKAGTFVAGISYTKSIENKKVIGSPNPSLLTQEIEIKEKRLNNQHEKFKQYKESVIEKMGQLGVIEDGLLQQ</sequence>
<dbReference type="AlphaFoldDB" id="A0A0U2Y3V1"/>
<dbReference type="InterPro" id="IPR009049">
    <property type="entry name" value="Argininosuccinate_lyase"/>
</dbReference>
<dbReference type="UniPathway" id="UPA00068">
    <property type="reaction ID" value="UER00114"/>
</dbReference>
<dbReference type="EMBL" id="CP013694">
    <property type="protein sequence ID" value="ALU30241.1"/>
    <property type="molecule type" value="Genomic_DNA"/>
</dbReference>
<dbReference type="CDD" id="cd01359">
    <property type="entry name" value="Argininosuccinate_lyase"/>
    <property type="match status" value="1"/>
</dbReference>
<dbReference type="STRING" id="1435377.SUSAZ_07665"/>
<keyword evidence="1" id="KW-0963">Cytoplasm</keyword>
<dbReference type="PRINTS" id="PR00145">
    <property type="entry name" value="ARGSUCLYASE"/>
</dbReference>
<name>A0A0U2Y3V1_9CREN</name>
<comment type="subcellular location">
    <subcellularLocation>
        <location evidence="1">Cytoplasm</location>
    </subcellularLocation>
</comment>
<accession>A0A0U2Y3V1</accession>
<dbReference type="Gene3D" id="1.10.40.30">
    <property type="entry name" value="Fumarase/aspartase (C-terminal domain)"/>
    <property type="match status" value="1"/>
</dbReference>
<keyword evidence="1 4" id="KW-0456">Lyase</keyword>
<dbReference type="Gene3D" id="1.10.275.10">
    <property type="entry name" value="Fumarase/aspartase (N-terminal domain)"/>
    <property type="match status" value="1"/>
</dbReference>
<dbReference type="InterPro" id="IPR022761">
    <property type="entry name" value="Fumarate_lyase_N"/>
</dbReference>
<dbReference type="NCBIfam" id="TIGR00838">
    <property type="entry name" value="argH"/>
    <property type="match status" value="1"/>
</dbReference>
<dbReference type="SUPFAM" id="SSF48557">
    <property type="entry name" value="L-aspartase-like"/>
    <property type="match status" value="1"/>
</dbReference>
<dbReference type="Pfam" id="PF00206">
    <property type="entry name" value="Lyase_1"/>
    <property type="match status" value="1"/>
</dbReference>
<dbReference type="PaxDb" id="1435377-SUSAZ_07665"/>
<feature type="domain" description="Fumarate lyase N-terminal" evidence="3">
    <location>
        <begin position="17"/>
        <end position="288"/>
    </location>
</feature>
<dbReference type="GeneID" id="14552111"/>
<evidence type="ECO:0000313" key="4">
    <source>
        <dbReference type="EMBL" id="ALU30241.1"/>
    </source>
</evidence>
<dbReference type="OMA" id="DFAIEFC"/>
<evidence type="ECO:0000259" key="3">
    <source>
        <dbReference type="Pfam" id="PF00206"/>
    </source>
</evidence>
<dbReference type="RefSeq" id="WP_011278432.1">
    <property type="nucleotide sequence ID" value="NZ_BHWZ01000004.1"/>
</dbReference>
<dbReference type="SMR" id="A0A0U2Y3V1"/>
<proteinExistence type="inferred from homology"/>
<dbReference type="InterPro" id="IPR000362">
    <property type="entry name" value="Fumarate_lyase_fam"/>
</dbReference>
<dbReference type="Proteomes" id="UP000060043">
    <property type="component" value="Chromosome"/>
</dbReference>
<dbReference type="GO" id="GO:0005829">
    <property type="term" value="C:cytosol"/>
    <property type="evidence" value="ECO:0007669"/>
    <property type="project" value="TreeGrafter"/>
</dbReference>
<protein>
    <recommendedName>
        <fullName evidence="1 2">Argininosuccinate lyase</fullName>
        <shortName evidence="1">ASAL</shortName>
        <ecNumber evidence="1 2">4.3.2.1</ecNumber>
    </recommendedName>
    <alternativeName>
        <fullName evidence="1">Arginosuccinase</fullName>
    </alternativeName>
</protein>
<dbReference type="PANTHER" id="PTHR43814">
    <property type="entry name" value="ARGININOSUCCINATE LYASE"/>
    <property type="match status" value="1"/>
</dbReference>
<evidence type="ECO:0000313" key="5">
    <source>
        <dbReference type="EMBL" id="ALU30956.1"/>
    </source>
</evidence>
<gene>
    <name evidence="1" type="primary">argH</name>
    <name evidence="4" type="ORF">ATY89_10015</name>
    <name evidence="5" type="ORF">ATZ20_01570</name>
</gene>
<dbReference type="PANTHER" id="PTHR43814:SF1">
    <property type="entry name" value="ARGININOSUCCINATE LYASE"/>
    <property type="match status" value="1"/>
</dbReference>
<dbReference type="InterPro" id="IPR008948">
    <property type="entry name" value="L-Aspartase-like"/>
</dbReference>
<dbReference type="GeneID" id="78441961"/>
<comment type="pathway">
    <text evidence="1">Amino-acid biosynthesis; L-arginine biosynthesis; L-arginine from L-ornithine and carbamoyl phosphate: step 3/3.</text>
</comment>
<comment type="catalytic activity">
    <reaction evidence="1">
        <text>2-(N(omega)-L-arginino)succinate = fumarate + L-arginine</text>
        <dbReference type="Rhea" id="RHEA:24020"/>
        <dbReference type="ChEBI" id="CHEBI:29806"/>
        <dbReference type="ChEBI" id="CHEBI:32682"/>
        <dbReference type="ChEBI" id="CHEBI:57472"/>
        <dbReference type="EC" id="4.3.2.1"/>
    </reaction>
</comment>
<dbReference type="Gene3D" id="1.20.200.10">
    <property type="entry name" value="Fumarase/aspartase (Central domain)"/>
    <property type="match status" value="1"/>
</dbReference>
<comment type="similarity">
    <text evidence="1">Belongs to the lyase 1 family. Argininosuccinate lyase subfamily.</text>
</comment>